<sequence length="110" mass="12121">MESINPQHVREPGLVVLDITAADEATAQLVMASLEQRWATSGITAIRRLPGVPGVRVWVYADTRRRGPEPDRADRQPAAGSRARNRAKTWAFDRLSLSAFACDHEGRSAL</sequence>
<evidence type="ECO:0000313" key="3">
    <source>
        <dbReference type="Proteomes" id="UP001229952"/>
    </source>
</evidence>
<dbReference type="RefSeq" id="WP_306092767.1">
    <property type="nucleotide sequence ID" value="NZ_CP120993.1"/>
</dbReference>
<proteinExistence type="predicted"/>
<organism evidence="2 3">
    <name type="scientific">Streptomyces laculatispora</name>
    <dbReference type="NCBI Taxonomy" id="887464"/>
    <lineage>
        <taxon>Bacteria</taxon>
        <taxon>Bacillati</taxon>
        <taxon>Actinomycetota</taxon>
        <taxon>Actinomycetes</taxon>
        <taxon>Kitasatosporales</taxon>
        <taxon>Streptomycetaceae</taxon>
        <taxon>Streptomyces</taxon>
    </lineage>
</organism>
<reference evidence="2 3" key="1">
    <citation type="submission" date="2023-03" db="EMBL/GenBank/DDBJ databases">
        <title>Isolation and description of six Streptomyces strains from soil environments, able to metabolize different microbial glucans.</title>
        <authorList>
            <person name="Widen T."/>
            <person name="Larsbrink J."/>
        </authorList>
    </citation>
    <scope>NUCLEOTIDE SEQUENCE [LARGE SCALE GENOMIC DNA]</scope>
    <source>
        <strain evidence="2 3">Mut2</strain>
        <plasmid evidence="2 3">unnamed1</plasmid>
    </source>
</reference>
<geneLocation type="plasmid" evidence="2 3">
    <name>unnamed1</name>
</geneLocation>
<dbReference type="EMBL" id="CP120993">
    <property type="protein sequence ID" value="WLQ45621.1"/>
    <property type="molecule type" value="Genomic_DNA"/>
</dbReference>
<gene>
    <name evidence="2" type="ORF">P8A22_37985</name>
</gene>
<keyword evidence="3" id="KW-1185">Reference proteome</keyword>
<evidence type="ECO:0000256" key="1">
    <source>
        <dbReference type="SAM" id="MobiDB-lite"/>
    </source>
</evidence>
<dbReference type="InterPro" id="IPR045775">
    <property type="entry name" value="DUF6207"/>
</dbReference>
<feature type="compositionally biased region" description="Basic and acidic residues" evidence="1">
    <location>
        <begin position="64"/>
        <end position="75"/>
    </location>
</feature>
<name>A0ABY9IFA8_9ACTN</name>
<accession>A0ABY9IFA8</accession>
<dbReference type="Proteomes" id="UP001229952">
    <property type="component" value="Plasmid unnamed1"/>
</dbReference>
<keyword evidence="2" id="KW-0614">Plasmid</keyword>
<protein>
    <submittedName>
        <fullName evidence="2">DUF6207 family protein</fullName>
    </submittedName>
</protein>
<evidence type="ECO:0000313" key="2">
    <source>
        <dbReference type="EMBL" id="WLQ45621.1"/>
    </source>
</evidence>
<feature type="region of interest" description="Disordered" evidence="1">
    <location>
        <begin position="64"/>
        <end position="85"/>
    </location>
</feature>
<dbReference type="Pfam" id="PF19711">
    <property type="entry name" value="DUF6207"/>
    <property type="match status" value="1"/>
</dbReference>